<accession>A0A6C0JSU3</accession>
<dbReference type="Gene3D" id="3.60.21.10">
    <property type="match status" value="1"/>
</dbReference>
<reference evidence="1" key="1">
    <citation type="journal article" date="2020" name="Nature">
        <title>Giant virus diversity and host interactions through global metagenomics.</title>
        <authorList>
            <person name="Schulz F."/>
            <person name="Roux S."/>
            <person name="Paez-Espino D."/>
            <person name="Jungbluth S."/>
            <person name="Walsh D.A."/>
            <person name="Denef V.J."/>
            <person name="McMahon K.D."/>
            <person name="Konstantinidis K.T."/>
            <person name="Eloe-Fadrosh E.A."/>
            <person name="Kyrpides N.C."/>
            <person name="Woyke T."/>
        </authorList>
    </citation>
    <scope>NUCLEOTIDE SEQUENCE</scope>
    <source>
        <strain evidence="1">GVMAG-S-1064190-84</strain>
    </source>
</reference>
<dbReference type="EMBL" id="MN740699">
    <property type="protein sequence ID" value="QHU08822.1"/>
    <property type="molecule type" value="Genomic_DNA"/>
</dbReference>
<dbReference type="AlphaFoldDB" id="A0A6C0JSU3"/>
<name>A0A6C0JSU3_9ZZZZ</name>
<sequence length="164" mass="19523">MASHRGYDNVEEMNSDIINRINRRVTSDDELYILGDLSFSNVDNTARILSELNGRKYLIKGNHDNDKKLIKLQTHFEWIKDYHLLKLSIEGIKYYLIMFHYPLMTWDRAHHGTWHIHGHSHGNLVSNETTRMDIGWDIKNDLFTFDDIKNIMTNRKYIIIDHHT</sequence>
<proteinExistence type="predicted"/>
<organism evidence="1">
    <name type="scientific">viral metagenome</name>
    <dbReference type="NCBI Taxonomy" id="1070528"/>
    <lineage>
        <taxon>unclassified sequences</taxon>
        <taxon>metagenomes</taxon>
        <taxon>organismal metagenomes</taxon>
    </lineage>
</organism>
<protein>
    <recommendedName>
        <fullName evidence="2">Calcineurin-like phosphoesterase domain-containing protein</fullName>
    </recommendedName>
</protein>
<dbReference type="InterPro" id="IPR029052">
    <property type="entry name" value="Metallo-depent_PP-like"/>
</dbReference>
<evidence type="ECO:0008006" key="2">
    <source>
        <dbReference type="Google" id="ProtNLM"/>
    </source>
</evidence>
<evidence type="ECO:0000313" key="1">
    <source>
        <dbReference type="EMBL" id="QHU08822.1"/>
    </source>
</evidence>
<dbReference type="SUPFAM" id="SSF56300">
    <property type="entry name" value="Metallo-dependent phosphatases"/>
    <property type="match status" value="1"/>
</dbReference>